<evidence type="ECO:0000256" key="1">
    <source>
        <dbReference type="SAM" id="Phobius"/>
    </source>
</evidence>
<dbReference type="EMBL" id="FNPF01000020">
    <property type="protein sequence ID" value="SDY83335.1"/>
    <property type="molecule type" value="Genomic_DNA"/>
</dbReference>
<feature type="transmembrane region" description="Helical" evidence="1">
    <location>
        <begin position="335"/>
        <end position="357"/>
    </location>
</feature>
<reference evidence="2 3" key="1">
    <citation type="submission" date="2016-10" db="EMBL/GenBank/DDBJ databases">
        <authorList>
            <person name="de Groot N.N."/>
        </authorList>
    </citation>
    <scope>NUCLEOTIDE SEQUENCE [LARGE SCALE GENOMIC DNA]</scope>
    <source>
        <strain evidence="2 3">DSM 26880</strain>
    </source>
</reference>
<keyword evidence="1" id="KW-1133">Transmembrane helix</keyword>
<evidence type="ECO:0000313" key="3">
    <source>
        <dbReference type="Proteomes" id="UP000199286"/>
    </source>
</evidence>
<feature type="transmembrane region" description="Helical" evidence="1">
    <location>
        <begin position="189"/>
        <end position="215"/>
    </location>
</feature>
<keyword evidence="1" id="KW-0812">Transmembrane</keyword>
<dbReference type="Pfam" id="PF16933">
    <property type="entry name" value="PelG"/>
    <property type="match status" value="1"/>
</dbReference>
<feature type="transmembrane region" description="Helical" evidence="1">
    <location>
        <begin position="236"/>
        <end position="257"/>
    </location>
</feature>
<feature type="transmembrane region" description="Helical" evidence="1">
    <location>
        <begin position="398"/>
        <end position="418"/>
    </location>
</feature>
<dbReference type="Proteomes" id="UP000199286">
    <property type="component" value="Unassembled WGS sequence"/>
</dbReference>
<dbReference type="InterPro" id="IPR031617">
    <property type="entry name" value="PelG"/>
</dbReference>
<feature type="transmembrane region" description="Helical" evidence="1">
    <location>
        <begin position="137"/>
        <end position="159"/>
    </location>
</feature>
<proteinExistence type="predicted"/>
<feature type="transmembrane region" description="Helical" evidence="1">
    <location>
        <begin position="21"/>
        <end position="44"/>
    </location>
</feature>
<dbReference type="AlphaFoldDB" id="A0A1H3N4E5"/>
<evidence type="ECO:0000313" key="2">
    <source>
        <dbReference type="EMBL" id="SDY83335.1"/>
    </source>
</evidence>
<feature type="transmembrane region" description="Helical" evidence="1">
    <location>
        <begin position="166"/>
        <end position="183"/>
    </location>
</feature>
<protein>
    <submittedName>
        <fullName evidence="2">Uncharacterized membrane protein</fullName>
    </submittedName>
</protein>
<feature type="transmembrane region" description="Helical" evidence="1">
    <location>
        <begin position="102"/>
        <end position="125"/>
    </location>
</feature>
<organism evidence="2 3">
    <name type="scientific">Citreimonas salinaria</name>
    <dbReference type="NCBI Taxonomy" id="321339"/>
    <lineage>
        <taxon>Bacteria</taxon>
        <taxon>Pseudomonadati</taxon>
        <taxon>Pseudomonadota</taxon>
        <taxon>Alphaproteobacteria</taxon>
        <taxon>Rhodobacterales</taxon>
        <taxon>Roseobacteraceae</taxon>
        <taxon>Citreimonas</taxon>
    </lineage>
</organism>
<feature type="transmembrane region" description="Helical" evidence="1">
    <location>
        <begin position="369"/>
        <end position="391"/>
    </location>
</feature>
<keyword evidence="1" id="KW-0472">Membrane</keyword>
<dbReference type="STRING" id="321339.SAMN05444340_1203"/>
<feature type="transmembrane region" description="Helical" evidence="1">
    <location>
        <begin position="277"/>
        <end position="296"/>
    </location>
</feature>
<name>A0A1H3N4E5_9RHOB</name>
<accession>A0A1H3N4E5</accession>
<feature type="transmembrane region" description="Helical" evidence="1">
    <location>
        <begin position="424"/>
        <end position="444"/>
    </location>
</feature>
<feature type="transmembrane region" description="Helical" evidence="1">
    <location>
        <begin position="64"/>
        <end position="81"/>
    </location>
</feature>
<gene>
    <name evidence="2" type="ORF">SAMN05444340_1203</name>
</gene>
<dbReference type="RefSeq" id="WP_177177986.1">
    <property type="nucleotide sequence ID" value="NZ_FNPF01000020.1"/>
</dbReference>
<sequence length="472" mass="49282">MAGIGFRLERLAVEGGLAGGIIAVFTGALLASGYYLLTIFGVGVSGAVSRAVGDPAVAEDFRLMTIYAFAIASIASAAALLPATRQFADALYERKPGVAPALLFASFVVTGAAAALLAAIVFGAVLRQPPEVTVTGALYAALIAMIWAVSTYCSAVFAIRAVLMSYFVGTLAGVLGTIVVSLMEGGAPAMALAYAAGLSISLGALVSVFLGAFPFPIKSVRTAVATLLGSVSQFRFLSVGAFMGTLAIWASTLMIWLSEDGETNASGFRAAELYDTPHFFGLLSLVPGFALLLVFFETSVFRSLRRHHDLIESHAALEELETSAEELHSTTLRGITILTAIQVVIAIVFVFAAPIAAEANFIQLRQVSVMQITALGSVMHLLIILSSMVLIYLDASRLFCFVQAVFLFGTITASGLALPLGERFFGIGYLAGASAGALAGLLSAQHVLGQLNAHIFMGAARRVHSALGRLRS</sequence>
<keyword evidence="3" id="KW-1185">Reference proteome</keyword>